<dbReference type="EMBL" id="JAKVTW010000012">
    <property type="protein sequence ID" value="MCH4812640.1"/>
    <property type="molecule type" value="Genomic_DNA"/>
</dbReference>
<dbReference type="RefSeq" id="WP_240718943.1">
    <property type="nucleotide sequence ID" value="NZ_JAKVTW010000012.1"/>
</dbReference>
<reference evidence="3 4" key="1">
    <citation type="submission" date="2022-03" db="EMBL/GenBank/DDBJ databases">
        <title>Genomic signatures underlying metal tolerance in selected Arctic bacterial isolates.</title>
        <authorList>
            <person name="Thomas F.A."/>
            <person name="Venkatachalam S."/>
            <person name="Krishnan K.P."/>
        </authorList>
    </citation>
    <scope>NUCLEOTIDE SEQUENCE [LARGE SCALE GENOMIC DNA]</scope>
    <source>
        <strain evidence="3 4">HM116</strain>
    </source>
</reference>
<dbReference type="PROSITE" id="PS50110">
    <property type="entry name" value="RESPONSE_REGULATORY"/>
    <property type="match status" value="1"/>
</dbReference>
<keyword evidence="1" id="KW-0597">Phosphoprotein</keyword>
<feature type="domain" description="Response regulatory" evidence="2">
    <location>
        <begin position="12"/>
        <end position="128"/>
    </location>
</feature>
<keyword evidence="4" id="KW-1185">Reference proteome</keyword>
<feature type="modified residue" description="4-aspartylphosphate" evidence="1">
    <location>
        <position position="63"/>
    </location>
</feature>
<protein>
    <submittedName>
        <fullName evidence="3">Response regulator transcription factor</fullName>
    </submittedName>
</protein>
<dbReference type="SUPFAM" id="SSF52172">
    <property type="entry name" value="CheY-like"/>
    <property type="match status" value="1"/>
</dbReference>
<dbReference type="InterPro" id="IPR001789">
    <property type="entry name" value="Sig_transdc_resp-reg_receiver"/>
</dbReference>
<dbReference type="InterPro" id="IPR011006">
    <property type="entry name" value="CheY-like_superfamily"/>
</dbReference>
<dbReference type="Proteomes" id="UP001320609">
    <property type="component" value="Unassembled WGS sequence"/>
</dbReference>
<dbReference type="InterPro" id="IPR051015">
    <property type="entry name" value="EvgA-like"/>
</dbReference>
<evidence type="ECO:0000313" key="4">
    <source>
        <dbReference type="Proteomes" id="UP001320609"/>
    </source>
</evidence>
<evidence type="ECO:0000256" key="1">
    <source>
        <dbReference type="PROSITE-ProRule" id="PRU00169"/>
    </source>
</evidence>
<dbReference type="CDD" id="cd17535">
    <property type="entry name" value="REC_NarL-like"/>
    <property type="match status" value="1"/>
</dbReference>
<gene>
    <name evidence="3" type="ORF">MLE19_15000</name>
</gene>
<name>A0ABS9S951_9GAMM</name>
<dbReference type="Gene3D" id="3.40.50.2300">
    <property type="match status" value="1"/>
</dbReference>
<dbReference type="Pfam" id="PF00072">
    <property type="entry name" value="Response_reg"/>
    <property type="match status" value="1"/>
</dbReference>
<comment type="caution">
    <text evidence="3">The sequence shown here is derived from an EMBL/GenBank/DDBJ whole genome shotgun (WGS) entry which is preliminary data.</text>
</comment>
<dbReference type="PANTHER" id="PTHR45566:SF2">
    <property type="entry name" value="NARL SUBFAMILY"/>
    <property type="match status" value="1"/>
</dbReference>
<sequence length="185" mass="19773">MNPQGNSEPSIRVVIINESGFIREGLCRVIEGFKDIEVVASLCSPHALAEVTQYLPVDVVLIDAQPPSQAGFEAAKQLCKSGGKTRVVILSVNPSLAEVKRALQVGANGFLLREAGVSELEVALHAAVKGKIFLCPTILKRLSVALAVDELPTSGSMPFNAAQDLYSIDEIIGKALRLGILRQEQ</sequence>
<dbReference type="InterPro" id="IPR058245">
    <property type="entry name" value="NreC/VraR/RcsB-like_REC"/>
</dbReference>
<organism evidence="3 4">
    <name type="scientific">Vreelandella neptunia</name>
    <dbReference type="NCBI Taxonomy" id="115551"/>
    <lineage>
        <taxon>Bacteria</taxon>
        <taxon>Pseudomonadati</taxon>
        <taxon>Pseudomonadota</taxon>
        <taxon>Gammaproteobacteria</taxon>
        <taxon>Oceanospirillales</taxon>
        <taxon>Halomonadaceae</taxon>
        <taxon>Vreelandella</taxon>
    </lineage>
</organism>
<dbReference type="SMART" id="SM00448">
    <property type="entry name" value="REC"/>
    <property type="match status" value="1"/>
</dbReference>
<accession>A0ABS9S951</accession>
<evidence type="ECO:0000259" key="2">
    <source>
        <dbReference type="PROSITE" id="PS50110"/>
    </source>
</evidence>
<dbReference type="PANTHER" id="PTHR45566">
    <property type="entry name" value="HTH-TYPE TRANSCRIPTIONAL REGULATOR YHJB-RELATED"/>
    <property type="match status" value="1"/>
</dbReference>
<proteinExistence type="predicted"/>
<evidence type="ECO:0000313" key="3">
    <source>
        <dbReference type="EMBL" id="MCH4812640.1"/>
    </source>
</evidence>